<name>A0A239NZR3_9ACTN</name>
<dbReference type="Proteomes" id="UP000198318">
    <property type="component" value="Unassembled WGS sequence"/>
</dbReference>
<evidence type="ECO:0008006" key="3">
    <source>
        <dbReference type="Google" id="ProtNLM"/>
    </source>
</evidence>
<dbReference type="RefSeq" id="WP_143228249.1">
    <property type="nucleotide sequence ID" value="NZ_FZOR01000055.1"/>
</dbReference>
<reference evidence="1 2" key="1">
    <citation type="submission" date="2017-06" db="EMBL/GenBank/DDBJ databases">
        <authorList>
            <person name="Kim H.J."/>
            <person name="Triplett B.A."/>
        </authorList>
    </citation>
    <scope>NUCLEOTIDE SEQUENCE [LARGE SCALE GENOMIC DNA]</scope>
    <source>
        <strain evidence="1 2">DSM 44715</strain>
    </source>
</reference>
<gene>
    <name evidence="1" type="ORF">SAMN05443665_10551</name>
</gene>
<dbReference type="AlphaFoldDB" id="A0A239NZR3"/>
<accession>A0A239NZR3</accession>
<dbReference type="OrthoDB" id="3522417at2"/>
<proteinExistence type="predicted"/>
<evidence type="ECO:0000313" key="2">
    <source>
        <dbReference type="Proteomes" id="UP000198318"/>
    </source>
</evidence>
<dbReference type="EMBL" id="FZOR01000055">
    <property type="protein sequence ID" value="SNT59943.1"/>
    <property type="molecule type" value="Genomic_DNA"/>
</dbReference>
<sequence>MPGLLFVIASMLVVGCDDGGAAKTRALPDVRPVVDGAPYLCDLVPEASLRRVTGVTAPLKSDWAGPQTDNGLCVVLQPKGPGVLGVQWSYNQGEKILRTQWANWAHKSHYKIPTELGRGLAGYDPSGGLDGLPNYVFALFRCRHKKLWISIDFARVVRGRDAVQDMFDFMRIAEKRFGEIHKCTPRPS</sequence>
<keyword evidence="2" id="KW-1185">Reference proteome</keyword>
<evidence type="ECO:0000313" key="1">
    <source>
        <dbReference type="EMBL" id="SNT59943.1"/>
    </source>
</evidence>
<organism evidence="1 2">
    <name type="scientific">Actinomadura meyerae</name>
    <dbReference type="NCBI Taxonomy" id="240840"/>
    <lineage>
        <taxon>Bacteria</taxon>
        <taxon>Bacillati</taxon>
        <taxon>Actinomycetota</taxon>
        <taxon>Actinomycetes</taxon>
        <taxon>Streptosporangiales</taxon>
        <taxon>Thermomonosporaceae</taxon>
        <taxon>Actinomadura</taxon>
    </lineage>
</organism>
<protein>
    <recommendedName>
        <fullName evidence="3">DUF3558 domain-containing protein</fullName>
    </recommendedName>
</protein>